<protein>
    <submittedName>
        <fullName evidence="1">Uncharacterized protein</fullName>
    </submittedName>
</protein>
<reference evidence="2" key="3">
    <citation type="submission" date="2020-03" db="EMBL/GenBank/DDBJ databases">
        <title>A mixture of massive structural variations and highly conserved coding sequences in Ustilaginoidea virens genome.</title>
        <authorList>
            <person name="Zhang K."/>
            <person name="Zhao Z."/>
            <person name="Zhang Z."/>
            <person name="Li Y."/>
            <person name="Hsiang T."/>
            <person name="Sun W."/>
        </authorList>
    </citation>
    <scope>NUCLEOTIDE SEQUENCE</scope>
    <source>
        <strain evidence="2">UV-8b</strain>
    </source>
</reference>
<dbReference type="STRING" id="1159556.A0A063CAW6"/>
<organism evidence="1 4">
    <name type="scientific">Ustilaginoidea virens</name>
    <name type="common">Rice false smut fungus</name>
    <name type="synonym">Villosiclava virens</name>
    <dbReference type="NCBI Taxonomy" id="1159556"/>
    <lineage>
        <taxon>Eukaryota</taxon>
        <taxon>Fungi</taxon>
        <taxon>Dikarya</taxon>
        <taxon>Ascomycota</taxon>
        <taxon>Pezizomycotina</taxon>
        <taxon>Sordariomycetes</taxon>
        <taxon>Hypocreomycetidae</taxon>
        <taxon>Hypocreales</taxon>
        <taxon>Clavicipitaceae</taxon>
        <taxon>Ustilaginoidea</taxon>
    </lineage>
</organism>
<dbReference type="HOGENOM" id="CLU_024640_0_1_1"/>
<reference evidence="1" key="1">
    <citation type="journal article" date="2016" name="Genome Announc.">
        <title>Genome Sequence of Ustilaginoidea virens IPU010, a Rice Pathogenic Fungus Causing False Smut.</title>
        <authorList>
            <person name="Kumagai T."/>
            <person name="Ishii T."/>
            <person name="Terai G."/>
            <person name="Umemura M."/>
            <person name="Machida M."/>
            <person name="Asai K."/>
        </authorList>
    </citation>
    <scope>NUCLEOTIDE SEQUENCE [LARGE SCALE GENOMIC DNA]</scope>
    <source>
        <strain evidence="1">IPU010</strain>
    </source>
</reference>
<accession>A0A063CAW6</accession>
<keyword evidence="3" id="KW-1185">Reference proteome</keyword>
<dbReference type="Proteomes" id="UP000054053">
    <property type="component" value="Unassembled WGS sequence"/>
</dbReference>
<dbReference type="RefSeq" id="XP_042998666.1">
    <property type="nucleotide sequence ID" value="XM_043142732.1"/>
</dbReference>
<dbReference type="PANTHER" id="PTHR10811">
    <property type="entry name" value="FRINGE-RELATED"/>
    <property type="match status" value="1"/>
</dbReference>
<dbReference type="OrthoDB" id="414175at2759"/>
<dbReference type="Gene3D" id="3.90.550.50">
    <property type="match status" value="1"/>
</dbReference>
<dbReference type="Pfam" id="PF04646">
    <property type="entry name" value="DUF604"/>
    <property type="match status" value="1"/>
</dbReference>
<evidence type="ECO:0000313" key="1">
    <source>
        <dbReference type="EMBL" id="GAO19334.1"/>
    </source>
</evidence>
<dbReference type="KEGG" id="uvi:66066012"/>
<gene>
    <name evidence="2" type="ORF">UV8b_05234</name>
    <name evidence="1" type="ORF">UVI_02008640</name>
</gene>
<dbReference type="EMBL" id="CP072756">
    <property type="protein sequence ID" value="QUC20993.1"/>
    <property type="molecule type" value="Genomic_DNA"/>
</dbReference>
<dbReference type="GeneID" id="66066012"/>
<evidence type="ECO:0000313" key="2">
    <source>
        <dbReference type="EMBL" id="QUC20993.1"/>
    </source>
</evidence>
<dbReference type="InterPro" id="IPR006740">
    <property type="entry name" value="DUF604"/>
</dbReference>
<name>A0A063CAW6_USTVR</name>
<sequence>MGVAVRPFKASLSRKIRPVLVCVSLLLLVGFVGFERWESRWQYALPLGLEAALPQRLRVPPPCRPDLEHLRRVEYNLTRQIVYQKRCVTGLRDPAASRDVVASEPRPLLDAAASRVLDLRSACDGSLPQDAPCDAITLQVPPPFPAGGYAEFLFGVASSSERLSASVPQFRHWLGGTKARLLAVVTDTDFSPRRMSRLAAQFERSGIRFIGARPDDPSVGVNELHFVAVRHLLRHAAADTRWGVIIDDDTFFPSLHPVARELAKLDASTPAYVGALSENKDAVDFHGYMAYGGGGIFLSVPLLKLLEPNVEACLNESRIREGDGMLKYCVDDKTAANFTQVQGLHQLDFSGDLAGFYESGKWPLSLHHWKSWHKAPVDKIAQVSHFCGPCLFQRWRFGPDTVLANGYSIAVYSKGTADLQLDRMEATFLDSGAGQDWEWSLGPMREKLPKSEKKSYLLIDAEVVGRHLRQVYVYRPEPSSPPSEDAPKDEVVELWWDWK</sequence>
<proteinExistence type="predicted"/>
<dbReference type="EMBL" id="BBTG02000003">
    <property type="protein sequence ID" value="GAO19334.1"/>
    <property type="molecule type" value="Genomic_DNA"/>
</dbReference>
<evidence type="ECO:0000313" key="3">
    <source>
        <dbReference type="Proteomes" id="UP000027002"/>
    </source>
</evidence>
<dbReference type="Proteomes" id="UP000027002">
    <property type="component" value="Chromosome 4"/>
</dbReference>
<dbReference type="AlphaFoldDB" id="A0A063CAW6"/>
<reference evidence="4" key="2">
    <citation type="journal article" date="2016" name="Genome Announc.">
        <title>Genome sequence of Ustilaginoidea virens IPU010, a rice pathogenic fungus causing false smut.</title>
        <authorList>
            <person name="Kumagai T."/>
            <person name="Ishii T."/>
            <person name="Terai G."/>
            <person name="Umemura M."/>
            <person name="Machida M."/>
            <person name="Asai K."/>
        </authorList>
    </citation>
    <scope>NUCLEOTIDE SEQUENCE [LARGE SCALE GENOMIC DNA]</scope>
    <source>
        <strain evidence="4">IPU010</strain>
    </source>
</reference>
<evidence type="ECO:0000313" key="4">
    <source>
        <dbReference type="Proteomes" id="UP000054053"/>
    </source>
</evidence>